<dbReference type="AlphaFoldDB" id="A0A644X7W2"/>
<dbReference type="EMBL" id="VSSQ01001685">
    <property type="protein sequence ID" value="MPM10373.1"/>
    <property type="molecule type" value="Genomic_DNA"/>
</dbReference>
<gene>
    <name evidence="1" type="ORF">SDC9_56704</name>
</gene>
<evidence type="ECO:0000313" key="1">
    <source>
        <dbReference type="EMBL" id="MPM10373.1"/>
    </source>
</evidence>
<protein>
    <submittedName>
        <fullName evidence="1">Uncharacterized protein</fullName>
    </submittedName>
</protein>
<comment type="caution">
    <text evidence="1">The sequence shown here is derived from an EMBL/GenBank/DDBJ whole genome shotgun (WGS) entry which is preliminary data.</text>
</comment>
<accession>A0A644X7W2</accession>
<sequence>MKRLNERYNFTLLEGVYECEVSLEEQEKIMNSKWFNDWMKEYHSKSENFSWE</sequence>
<proteinExistence type="predicted"/>
<name>A0A644X7W2_9ZZZZ</name>
<reference evidence="1" key="1">
    <citation type="submission" date="2019-08" db="EMBL/GenBank/DDBJ databases">
        <authorList>
            <person name="Kucharzyk K."/>
            <person name="Murdoch R.W."/>
            <person name="Higgins S."/>
            <person name="Loffler F."/>
        </authorList>
    </citation>
    <scope>NUCLEOTIDE SEQUENCE</scope>
</reference>
<organism evidence="1">
    <name type="scientific">bioreactor metagenome</name>
    <dbReference type="NCBI Taxonomy" id="1076179"/>
    <lineage>
        <taxon>unclassified sequences</taxon>
        <taxon>metagenomes</taxon>
        <taxon>ecological metagenomes</taxon>
    </lineage>
</organism>